<name>A0A086JKD5_TOXGO</name>
<dbReference type="Proteomes" id="UP000028837">
    <property type="component" value="Unassembled WGS sequence"/>
</dbReference>
<comment type="caution">
    <text evidence="1">The sequence shown here is derived from an EMBL/GenBank/DDBJ whole genome shotgun (WGS) entry which is preliminary data.</text>
</comment>
<reference evidence="1 2" key="1">
    <citation type="submission" date="2014-02" db="EMBL/GenBank/DDBJ databases">
        <authorList>
            <person name="Sibley D."/>
            <person name="Venepally P."/>
            <person name="Karamycheva S."/>
            <person name="Hadjithomas M."/>
            <person name="Khan A."/>
            <person name="Brunk B."/>
            <person name="Roos D."/>
            <person name="Caler E."/>
            <person name="Lorenzi H."/>
        </authorList>
    </citation>
    <scope>NUCLEOTIDE SEQUENCE [LARGE SCALE GENOMIC DNA]</scope>
    <source>
        <strain evidence="1 2">GAB2-2007-GAL-DOM2</strain>
    </source>
</reference>
<proteinExistence type="predicted"/>
<organism evidence="1 2">
    <name type="scientific">Toxoplasma gondii GAB2-2007-GAL-DOM2</name>
    <dbReference type="NCBI Taxonomy" id="1130820"/>
    <lineage>
        <taxon>Eukaryota</taxon>
        <taxon>Sar</taxon>
        <taxon>Alveolata</taxon>
        <taxon>Apicomplexa</taxon>
        <taxon>Conoidasida</taxon>
        <taxon>Coccidia</taxon>
        <taxon>Eucoccidiorida</taxon>
        <taxon>Eimeriorina</taxon>
        <taxon>Sarcocystidae</taxon>
        <taxon>Toxoplasma</taxon>
    </lineage>
</organism>
<protein>
    <submittedName>
        <fullName evidence="1">Uncharacterized protein</fullName>
    </submittedName>
</protein>
<gene>
    <name evidence="1" type="ORF">TGDOM2_320410</name>
</gene>
<dbReference type="VEuPathDB" id="ToxoDB:TGDOM2_320410"/>
<sequence>MTSVPRNSLRTVLARIRALQTLTAEVRASSQMPKEEKRGALDRLGLHSDSRRSRLRFLERTLSVSAFRRDVRAFNVLNETAETRRRLTESSSRFPCCGRHDKESSGTLPFSAGKEASGLESQKKFTLSKVSYFANGLPRENDLSPLPRDAARDVREISFLPPEATLD</sequence>
<dbReference type="EMBL" id="AHZU02001411">
    <property type="protein sequence ID" value="KFG32603.1"/>
    <property type="molecule type" value="Genomic_DNA"/>
</dbReference>
<evidence type="ECO:0000313" key="1">
    <source>
        <dbReference type="EMBL" id="KFG32603.1"/>
    </source>
</evidence>
<accession>A0A086JKD5</accession>
<dbReference type="AlphaFoldDB" id="A0A086JKD5"/>
<evidence type="ECO:0000313" key="2">
    <source>
        <dbReference type="Proteomes" id="UP000028837"/>
    </source>
</evidence>